<feature type="transmembrane region" description="Helical" evidence="9">
    <location>
        <begin position="342"/>
        <end position="359"/>
    </location>
</feature>
<accession>A0A562QM44</accession>
<feature type="transmembrane region" description="Helical" evidence="9">
    <location>
        <begin position="318"/>
        <end position="336"/>
    </location>
</feature>
<dbReference type="Gene3D" id="1.20.1540.10">
    <property type="entry name" value="Rhomboid-like"/>
    <property type="match status" value="1"/>
</dbReference>
<feature type="transmembrane region" description="Helical" evidence="9">
    <location>
        <begin position="224"/>
        <end position="251"/>
    </location>
</feature>
<keyword evidence="8" id="KW-0175">Coiled coil</keyword>
<keyword evidence="6 9" id="KW-0472">Membrane</keyword>
<dbReference type="PROSITE" id="PS50005">
    <property type="entry name" value="TPR"/>
    <property type="match status" value="1"/>
</dbReference>
<dbReference type="GO" id="GO:0006508">
    <property type="term" value="P:proteolysis"/>
    <property type="evidence" value="ECO:0007669"/>
    <property type="project" value="UniProtKB-KW"/>
</dbReference>
<dbReference type="InterPro" id="IPR019734">
    <property type="entry name" value="TPR_rpt"/>
</dbReference>
<reference evidence="11 12" key="1">
    <citation type="journal article" date="2015" name="Stand. Genomic Sci.">
        <title>Genomic Encyclopedia of Bacterial and Archaeal Type Strains, Phase III: the genomes of soil and plant-associated and newly described type strains.</title>
        <authorList>
            <person name="Whitman W.B."/>
            <person name="Woyke T."/>
            <person name="Klenk H.P."/>
            <person name="Zhou Y."/>
            <person name="Lilburn T.G."/>
            <person name="Beck B.J."/>
            <person name="De Vos P."/>
            <person name="Vandamme P."/>
            <person name="Eisen J.A."/>
            <person name="Garrity G."/>
            <person name="Hugenholtz P."/>
            <person name="Kyrpides N.C."/>
        </authorList>
    </citation>
    <scope>NUCLEOTIDE SEQUENCE [LARGE SCALE GENOMIC DNA]</scope>
    <source>
        <strain evidence="11 12">CGMCC 1.10116</strain>
    </source>
</reference>
<evidence type="ECO:0000256" key="4">
    <source>
        <dbReference type="ARBA" id="ARBA00022801"/>
    </source>
</evidence>
<feature type="transmembrane region" description="Helical" evidence="9">
    <location>
        <begin position="263"/>
        <end position="281"/>
    </location>
</feature>
<feature type="transmembrane region" description="Helical" evidence="9">
    <location>
        <begin position="287"/>
        <end position="306"/>
    </location>
</feature>
<dbReference type="SUPFAM" id="SSF48452">
    <property type="entry name" value="TPR-like"/>
    <property type="match status" value="1"/>
</dbReference>
<dbReference type="GO" id="GO:0004252">
    <property type="term" value="F:serine-type endopeptidase activity"/>
    <property type="evidence" value="ECO:0007669"/>
    <property type="project" value="InterPro"/>
</dbReference>
<dbReference type="PANTHER" id="PTHR43731">
    <property type="entry name" value="RHOMBOID PROTEASE"/>
    <property type="match status" value="1"/>
</dbReference>
<dbReference type="SUPFAM" id="SSF144091">
    <property type="entry name" value="Rhomboid-like"/>
    <property type="match status" value="1"/>
</dbReference>
<dbReference type="Pfam" id="PF01694">
    <property type="entry name" value="Rhomboid"/>
    <property type="match status" value="1"/>
</dbReference>
<protein>
    <submittedName>
        <fullName evidence="11">Rhomboid protease GluP</fullName>
    </submittedName>
</protein>
<dbReference type="Pfam" id="PF13181">
    <property type="entry name" value="TPR_8"/>
    <property type="match status" value="1"/>
</dbReference>
<dbReference type="Proteomes" id="UP000315711">
    <property type="component" value="Unassembled WGS sequence"/>
</dbReference>
<dbReference type="InterPro" id="IPR022764">
    <property type="entry name" value="Peptidase_S54_rhomboid_dom"/>
</dbReference>
<dbReference type="PANTHER" id="PTHR43731:SF14">
    <property type="entry name" value="PRESENILIN-ASSOCIATED RHOMBOID-LIKE PROTEIN, MITOCHONDRIAL"/>
    <property type="match status" value="1"/>
</dbReference>
<keyword evidence="4" id="KW-0378">Hydrolase</keyword>
<evidence type="ECO:0000256" key="2">
    <source>
        <dbReference type="ARBA" id="ARBA00009045"/>
    </source>
</evidence>
<evidence type="ECO:0000256" key="5">
    <source>
        <dbReference type="ARBA" id="ARBA00022989"/>
    </source>
</evidence>
<dbReference type="RefSeq" id="WP_144449514.1">
    <property type="nucleotide sequence ID" value="NZ_VLKZ01000003.1"/>
</dbReference>
<feature type="coiled-coil region" evidence="8">
    <location>
        <begin position="138"/>
        <end position="172"/>
    </location>
</feature>
<sequence length="508" mass="58321">MDSLQHDYYFYRIIYHYVENKGYRILDQKRNEVWLEDDEAKPRRILRVVRVDIDWANWLRRDVESAVKQFELVRRQLRLSQIVGENIYVSLYPPVDSWEEIQKPYDDAKNKKTTVYPSLVVRHGQIEERHSRPLLLPVVQDKESVEELELAIAQLKQAILKITKQKEKQERSLFLYGKPILTYVFLLMIAAMFLVLENNGGSTSILTLIEYGAKYNPLIIEGEWWRFVSAMFLHIGFLHLIMNSLALFYLGSAVERMYGTGRFLFIYFIAGIFGSVASFAFNEQVAAGASGAIFGCFGALLYFGTIHKKLFFRTMGKSVLMILALNLLFGLVVPMVDNGAHIGGLVGGFFAAAVVQLPSQKKSYKQFTTFLVTILTIAILVWYGINNDQKTPSALLSLQIGQEYLQQEEVEKAYPFLQRAVEDGADMPEATFLLAYAEATFANYETAKELLLETIDRREDFHEAHYNLALVYLELDQPEEALASVERAIMLQQDEELYLDLKERISAN</sequence>
<feature type="domain" description="Peptidase S54 rhomboid" evidence="10">
    <location>
        <begin position="222"/>
        <end position="355"/>
    </location>
</feature>
<comment type="similarity">
    <text evidence="2">Belongs to the peptidase S54 family.</text>
</comment>
<evidence type="ECO:0000256" key="7">
    <source>
        <dbReference type="PROSITE-ProRule" id="PRU00339"/>
    </source>
</evidence>
<feature type="repeat" description="TPR" evidence="7">
    <location>
        <begin position="462"/>
        <end position="495"/>
    </location>
</feature>
<feature type="transmembrane region" description="Helical" evidence="9">
    <location>
        <begin position="173"/>
        <end position="196"/>
    </location>
</feature>
<keyword evidence="5 9" id="KW-1133">Transmembrane helix</keyword>
<dbReference type="InterPro" id="IPR035952">
    <property type="entry name" value="Rhomboid-like_sf"/>
</dbReference>
<dbReference type="SMART" id="SM00028">
    <property type="entry name" value="TPR"/>
    <property type="match status" value="3"/>
</dbReference>
<keyword evidence="11" id="KW-0645">Protease</keyword>
<name>A0A562QM44_9BACI</name>
<evidence type="ECO:0000313" key="11">
    <source>
        <dbReference type="EMBL" id="TWI57817.1"/>
    </source>
</evidence>
<keyword evidence="12" id="KW-1185">Reference proteome</keyword>
<dbReference type="EMBL" id="VLKZ01000003">
    <property type="protein sequence ID" value="TWI57817.1"/>
    <property type="molecule type" value="Genomic_DNA"/>
</dbReference>
<dbReference type="GO" id="GO:0016020">
    <property type="term" value="C:membrane"/>
    <property type="evidence" value="ECO:0007669"/>
    <property type="project" value="UniProtKB-SubCell"/>
</dbReference>
<comment type="subcellular location">
    <subcellularLocation>
        <location evidence="1">Membrane</location>
        <topology evidence="1">Multi-pass membrane protein</topology>
    </subcellularLocation>
</comment>
<dbReference type="Gene3D" id="1.25.40.10">
    <property type="entry name" value="Tetratricopeptide repeat domain"/>
    <property type="match status" value="1"/>
</dbReference>
<evidence type="ECO:0000256" key="8">
    <source>
        <dbReference type="SAM" id="Coils"/>
    </source>
</evidence>
<keyword evidence="3 9" id="KW-0812">Transmembrane</keyword>
<dbReference type="InterPro" id="IPR050925">
    <property type="entry name" value="Rhomboid_protease_S54"/>
</dbReference>
<gene>
    <name evidence="11" type="ORF">IQ10_01145</name>
</gene>
<feature type="transmembrane region" description="Helical" evidence="9">
    <location>
        <begin position="366"/>
        <end position="385"/>
    </location>
</feature>
<evidence type="ECO:0000256" key="1">
    <source>
        <dbReference type="ARBA" id="ARBA00004141"/>
    </source>
</evidence>
<evidence type="ECO:0000256" key="6">
    <source>
        <dbReference type="ARBA" id="ARBA00023136"/>
    </source>
</evidence>
<evidence type="ECO:0000313" key="12">
    <source>
        <dbReference type="Proteomes" id="UP000315711"/>
    </source>
</evidence>
<dbReference type="AlphaFoldDB" id="A0A562QM44"/>
<dbReference type="OrthoDB" id="9813074at2"/>
<evidence type="ECO:0000256" key="9">
    <source>
        <dbReference type="SAM" id="Phobius"/>
    </source>
</evidence>
<proteinExistence type="inferred from homology"/>
<evidence type="ECO:0000259" key="10">
    <source>
        <dbReference type="Pfam" id="PF01694"/>
    </source>
</evidence>
<comment type="caution">
    <text evidence="11">The sequence shown here is derived from an EMBL/GenBank/DDBJ whole genome shotgun (WGS) entry which is preliminary data.</text>
</comment>
<keyword evidence="7" id="KW-0802">TPR repeat</keyword>
<dbReference type="InterPro" id="IPR011990">
    <property type="entry name" value="TPR-like_helical_dom_sf"/>
</dbReference>
<organism evidence="11 12">
    <name type="scientific">Halalkalibacter nanhaiisediminis</name>
    <dbReference type="NCBI Taxonomy" id="688079"/>
    <lineage>
        <taxon>Bacteria</taxon>
        <taxon>Bacillati</taxon>
        <taxon>Bacillota</taxon>
        <taxon>Bacilli</taxon>
        <taxon>Bacillales</taxon>
        <taxon>Bacillaceae</taxon>
        <taxon>Halalkalibacter</taxon>
    </lineage>
</organism>
<evidence type="ECO:0000256" key="3">
    <source>
        <dbReference type="ARBA" id="ARBA00022692"/>
    </source>
</evidence>